<gene>
    <name evidence="2" type="ORF">SPTER_04520</name>
</gene>
<protein>
    <recommendedName>
        <fullName evidence="4">TM2 domain protein</fullName>
    </recommendedName>
</protein>
<dbReference type="EMBL" id="CP036259">
    <property type="protein sequence ID" value="QDR79184.1"/>
    <property type="molecule type" value="Genomic_DNA"/>
</dbReference>
<keyword evidence="1" id="KW-0472">Membrane</keyword>
<evidence type="ECO:0000313" key="2">
    <source>
        <dbReference type="EMBL" id="QDR79184.1"/>
    </source>
</evidence>
<feature type="transmembrane region" description="Helical" evidence="1">
    <location>
        <begin position="173"/>
        <end position="190"/>
    </location>
</feature>
<evidence type="ECO:0008006" key="4">
    <source>
        <dbReference type="Google" id="ProtNLM"/>
    </source>
</evidence>
<feature type="transmembrane region" description="Helical" evidence="1">
    <location>
        <begin position="210"/>
        <end position="228"/>
    </location>
</feature>
<reference evidence="2 3" key="1">
    <citation type="submission" date="2019-02" db="EMBL/GenBank/DDBJ databases">
        <title>Closed genome of Sporomusa termitida DSM 4440.</title>
        <authorList>
            <person name="Poehlein A."/>
            <person name="Daniel R."/>
        </authorList>
    </citation>
    <scope>NUCLEOTIDE SEQUENCE [LARGE SCALE GENOMIC DNA]</scope>
    <source>
        <strain evidence="2 3">DSM 4440</strain>
    </source>
</reference>
<sequence length="259" mass="29930">MKLADISPTTLTRRPKAYSYTYNISLIHLRNPWVTAWWSASFPGFGHIFLGSYIKGFMLVFWEIIINTTSHLNLAIYYTFTGQFQAATQTLDQRWLLLYIGAYIYAIWDGFRSTIELNKCAILGEREGAQLLPARMGAFEINIMSKRIPLLAAFWSATMPGLGHLYTHRLPSGFFFFIWWVVICYQSHVLPGIHLTLTGDFAAVAQAVDVQWLLYLPSLYLFAAYSAYNHTVEFNKLFDAEQANYLQRRYQDSRFELPV</sequence>
<dbReference type="OrthoDB" id="1681403at2"/>
<keyword evidence="1" id="KW-1133">Transmembrane helix</keyword>
<evidence type="ECO:0000256" key="1">
    <source>
        <dbReference type="SAM" id="Phobius"/>
    </source>
</evidence>
<dbReference type="AlphaFoldDB" id="A0A517DP96"/>
<name>A0A517DP96_9FIRM</name>
<dbReference type="KEGG" id="sted:SPTER_04520"/>
<dbReference type="RefSeq" id="WP_144348869.1">
    <property type="nucleotide sequence ID" value="NZ_CP036259.1"/>
</dbReference>
<organism evidence="2 3">
    <name type="scientific">Sporomusa termitida</name>
    <dbReference type="NCBI Taxonomy" id="2377"/>
    <lineage>
        <taxon>Bacteria</taxon>
        <taxon>Bacillati</taxon>
        <taxon>Bacillota</taxon>
        <taxon>Negativicutes</taxon>
        <taxon>Selenomonadales</taxon>
        <taxon>Sporomusaceae</taxon>
        <taxon>Sporomusa</taxon>
    </lineage>
</organism>
<keyword evidence="1" id="KW-0812">Transmembrane</keyword>
<proteinExistence type="predicted"/>
<evidence type="ECO:0000313" key="3">
    <source>
        <dbReference type="Proteomes" id="UP000320776"/>
    </source>
</evidence>
<keyword evidence="3" id="KW-1185">Reference proteome</keyword>
<dbReference type="Proteomes" id="UP000320776">
    <property type="component" value="Chromosome"/>
</dbReference>
<accession>A0A517DP96</accession>